<dbReference type="InterPro" id="IPR036020">
    <property type="entry name" value="WW_dom_sf"/>
</dbReference>
<dbReference type="PROSITE" id="PS50020">
    <property type="entry name" value="WW_DOMAIN_2"/>
    <property type="match status" value="1"/>
</dbReference>
<dbReference type="InterPro" id="IPR001202">
    <property type="entry name" value="WW_dom"/>
</dbReference>
<dbReference type="AlphaFoldDB" id="A0A8S9YBE9"/>
<sequence length="442" mass="49189">MAFDGPVVITLDEYSFISDGRKVTIPKGEVLLVISRPNERWSLVTRSAGSLKFFIPTRILENISKDVTGRGTATYCIPPVDLPSEIFEDQVYHHSTQMSCHLDNPSTPETPVSNDERRISDCDQATCRSPSNADVSSEADHPNLRVVESQTKGLNVSTQPSNIPDSVAGSTDKVSWRRLRDGDQELYVNQLTAEMWAPAVDAHGRTYYYEVNSRNSVWELENLNDCEDGDEPSHHTVYDAVYSGTDKEDDKLDESGRLLPSSNTPAVASSVDRPRPKVRNSPRLNVTTIHCLFSDASKSSQSFDSVSPTDVDAPASDDPEGSGRFALARIGKEHISGPLENKLVNFERRCMVRRTKYIENDRRLPKRWSDALLLLSGPWLLFYKDAKSALPVSRLGLNRIGKFYRFSSSITGHAIQLPCDLQTGNFCGLRLSFVDISKCIGL</sequence>
<dbReference type="EMBL" id="JTDE01022290">
    <property type="protein sequence ID" value="KAF7231830.1"/>
    <property type="molecule type" value="Genomic_DNA"/>
</dbReference>
<proteinExistence type="predicted"/>
<dbReference type="Proteomes" id="UP000822476">
    <property type="component" value="Unassembled WGS sequence"/>
</dbReference>
<comment type="caution">
    <text evidence="3">The sequence shown here is derived from an EMBL/GenBank/DDBJ whole genome shotgun (WGS) entry which is preliminary data.</text>
</comment>
<feature type="region of interest" description="Disordered" evidence="1">
    <location>
        <begin position="242"/>
        <end position="280"/>
    </location>
</feature>
<keyword evidence="4" id="KW-1185">Reference proteome</keyword>
<evidence type="ECO:0000256" key="1">
    <source>
        <dbReference type="SAM" id="MobiDB-lite"/>
    </source>
</evidence>
<evidence type="ECO:0000313" key="3">
    <source>
        <dbReference type="EMBL" id="KAF7231830.1"/>
    </source>
</evidence>
<accession>A0A8S9YBE9</accession>
<evidence type="ECO:0000259" key="2">
    <source>
        <dbReference type="PROSITE" id="PS50020"/>
    </source>
</evidence>
<feature type="domain" description="WW" evidence="2">
    <location>
        <begin position="196"/>
        <end position="223"/>
    </location>
</feature>
<feature type="compositionally biased region" description="Basic and acidic residues" evidence="1">
    <location>
        <begin position="245"/>
        <end position="256"/>
    </location>
</feature>
<protein>
    <recommendedName>
        <fullName evidence="2">WW domain-containing protein</fullName>
    </recommendedName>
</protein>
<feature type="region of interest" description="Disordered" evidence="1">
    <location>
        <begin position="299"/>
        <end position="320"/>
    </location>
</feature>
<evidence type="ECO:0000313" key="4">
    <source>
        <dbReference type="Proteomes" id="UP000822476"/>
    </source>
</evidence>
<gene>
    <name evidence="3" type="ORF">EG68_11517</name>
</gene>
<reference evidence="3" key="1">
    <citation type="submission" date="2019-07" db="EMBL/GenBank/DDBJ databases">
        <title>Annotation for the trematode Paragonimus miyazaki's.</title>
        <authorList>
            <person name="Choi Y.-J."/>
        </authorList>
    </citation>
    <scope>NUCLEOTIDE SEQUENCE</scope>
    <source>
        <strain evidence="3">Japan</strain>
    </source>
</reference>
<name>A0A8S9YBE9_9TREM</name>
<dbReference type="OrthoDB" id="79452at2759"/>
<dbReference type="CDD" id="cd00201">
    <property type="entry name" value="WW"/>
    <property type="match status" value="1"/>
</dbReference>
<dbReference type="SUPFAM" id="SSF51045">
    <property type="entry name" value="WW domain"/>
    <property type="match status" value="1"/>
</dbReference>
<organism evidence="3 4">
    <name type="scientific">Paragonimus skrjabini miyazakii</name>
    <dbReference type="NCBI Taxonomy" id="59628"/>
    <lineage>
        <taxon>Eukaryota</taxon>
        <taxon>Metazoa</taxon>
        <taxon>Spiralia</taxon>
        <taxon>Lophotrochozoa</taxon>
        <taxon>Platyhelminthes</taxon>
        <taxon>Trematoda</taxon>
        <taxon>Digenea</taxon>
        <taxon>Plagiorchiida</taxon>
        <taxon>Troglotremata</taxon>
        <taxon>Troglotrematidae</taxon>
        <taxon>Paragonimus</taxon>
    </lineage>
</organism>